<dbReference type="InParanoid" id="A2FRX4"/>
<dbReference type="VEuPathDB" id="TrichDB:TVAGG3_0659670"/>
<dbReference type="RefSeq" id="XP_001305270.1">
    <property type="nucleotide sequence ID" value="XM_001305269.1"/>
</dbReference>
<proteinExistence type="predicted"/>
<dbReference type="AlphaFoldDB" id="A2FRX4"/>
<keyword evidence="2" id="KW-1185">Reference proteome</keyword>
<accession>A2FRX4</accession>
<name>A2FRX4_TRIV3</name>
<dbReference type="Proteomes" id="UP000001542">
    <property type="component" value="Unassembled WGS sequence"/>
</dbReference>
<sequence>MFSILDDLSSSTYIMEDNLRHFILDYPLLEKINVFQQLYSPLDDIEKPRNYIAVDFKANLTEIPSNEWGGLVKNTLKNDGRVTTLIDGHPGRDTYYYAIGLYCTAHDRYIERGLPTNDNDQLTKHVRLWAMVPATYDMIYCPSIQSYYFLNNFACFFVFLLFPPK</sequence>
<reference evidence="1" key="2">
    <citation type="journal article" date="2007" name="Science">
        <title>Draft genome sequence of the sexually transmitted pathogen Trichomonas vaginalis.</title>
        <authorList>
            <person name="Carlton J.M."/>
            <person name="Hirt R.P."/>
            <person name="Silva J.C."/>
            <person name="Delcher A.L."/>
            <person name="Schatz M."/>
            <person name="Zhao Q."/>
            <person name="Wortman J.R."/>
            <person name="Bidwell S.L."/>
            <person name="Alsmark U.C.M."/>
            <person name="Besteiro S."/>
            <person name="Sicheritz-Ponten T."/>
            <person name="Noel C.J."/>
            <person name="Dacks J.B."/>
            <person name="Foster P.G."/>
            <person name="Simillion C."/>
            <person name="Van de Peer Y."/>
            <person name="Miranda-Saavedra D."/>
            <person name="Barton G.J."/>
            <person name="Westrop G.D."/>
            <person name="Mueller S."/>
            <person name="Dessi D."/>
            <person name="Fiori P.L."/>
            <person name="Ren Q."/>
            <person name="Paulsen I."/>
            <person name="Zhang H."/>
            <person name="Bastida-Corcuera F.D."/>
            <person name="Simoes-Barbosa A."/>
            <person name="Brown M.T."/>
            <person name="Hayes R.D."/>
            <person name="Mukherjee M."/>
            <person name="Okumura C.Y."/>
            <person name="Schneider R."/>
            <person name="Smith A.J."/>
            <person name="Vanacova S."/>
            <person name="Villalvazo M."/>
            <person name="Haas B.J."/>
            <person name="Pertea M."/>
            <person name="Feldblyum T.V."/>
            <person name="Utterback T.R."/>
            <person name="Shu C.L."/>
            <person name="Osoegawa K."/>
            <person name="de Jong P.J."/>
            <person name="Hrdy I."/>
            <person name="Horvathova L."/>
            <person name="Zubacova Z."/>
            <person name="Dolezal P."/>
            <person name="Malik S.B."/>
            <person name="Logsdon J.M. Jr."/>
            <person name="Henze K."/>
            <person name="Gupta A."/>
            <person name="Wang C.C."/>
            <person name="Dunne R.L."/>
            <person name="Upcroft J.A."/>
            <person name="Upcroft P."/>
            <person name="White O."/>
            <person name="Salzberg S.L."/>
            <person name="Tang P."/>
            <person name="Chiu C.-H."/>
            <person name="Lee Y.-S."/>
            <person name="Embley T.M."/>
            <person name="Coombs G.H."/>
            <person name="Mottram J.C."/>
            <person name="Tachezy J."/>
            <person name="Fraser-Liggett C.M."/>
            <person name="Johnson P.J."/>
        </authorList>
    </citation>
    <scope>NUCLEOTIDE SEQUENCE [LARGE SCALE GENOMIC DNA]</scope>
    <source>
        <strain evidence="1">G3</strain>
    </source>
</reference>
<protein>
    <submittedName>
        <fullName evidence="1">Uncharacterized protein</fullName>
    </submittedName>
</protein>
<evidence type="ECO:0000313" key="1">
    <source>
        <dbReference type="EMBL" id="EAX92340.1"/>
    </source>
</evidence>
<evidence type="ECO:0000313" key="2">
    <source>
        <dbReference type="Proteomes" id="UP000001542"/>
    </source>
</evidence>
<dbReference type="VEuPathDB" id="TrichDB:TVAG_444760"/>
<dbReference type="EMBL" id="DS113972">
    <property type="protein sequence ID" value="EAX92340.1"/>
    <property type="molecule type" value="Genomic_DNA"/>
</dbReference>
<dbReference type="KEGG" id="tva:4750051"/>
<gene>
    <name evidence="1" type="ORF">TVAG_444760</name>
</gene>
<organism evidence="1 2">
    <name type="scientific">Trichomonas vaginalis (strain ATCC PRA-98 / G3)</name>
    <dbReference type="NCBI Taxonomy" id="412133"/>
    <lineage>
        <taxon>Eukaryota</taxon>
        <taxon>Metamonada</taxon>
        <taxon>Parabasalia</taxon>
        <taxon>Trichomonadida</taxon>
        <taxon>Trichomonadidae</taxon>
        <taxon>Trichomonas</taxon>
    </lineage>
</organism>
<reference evidence="1" key="1">
    <citation type="submission" date="2006-10" db="EMBL/GenBank/DDBJ databases">
        <authorList>
            <person name="Amadeo P."/>
            <person name="Zhao Q."/>
            <person name="Wortman J."/>
            <person name="Fraser-Liggett C."/>
            <person name="Carlton J."/>
        </authorList>
    </citation>
    <scope>NUCLEOTIDE SEQUENCE</scope>
    <source>
        <strain evidence="1">G3</strain>
    </source>
</reference>